<feature type="compositionally biased region" description="Basic and acidic residues" evidence="1">
    <location>
        <begin position="109"/>
        <end position="126"/>
    </location>
</feature>
<accession>A0ABU6YAY6</accession>
<dbReference type="EMBL" id="JASCZI010241765">
    <property type="protein sequence ID" value="MED6206561.1"/>
    <property type="molecule type" value="Genomic_DNA"/>
</dbReference>
<dbReference type="Proteomes" id="UP001341840">
    <property type="component" value="Unassembled WGS sequence"/>
</dbReference>
<sequence>MAAEQHLPDRTGSKGIMVPDSRSIVGIAKSSSEILTSSKLETEKGQLDSFTDADEGGVVGDEALADAETQARRTIVTLTFSLDLDLKKRELTFRYENQQGWDDTSTSAEQRKKLAEKKPCRERTDGENQGGVEDPEGSDLWRQEEEEWLG</sequence>
<name>A0ABU6YAY6_9FABA</name>
<proteinExistence type="predicted"/>
<protein>
    <submittedName>
        <fullName evidence="2">Uncharacterized protein</fullName>
    </submittedName>
</protein>
<organism evidence="2 3">
    <name type="scientific">Stylosanthes scabra</name>
    <dbReference type="NCBI Taxonomy" id="79078"/>
    <lineage>
        <taxon>Eukaryota</taxon>
        <taxon>Viridiplantae</taxon>
        <taxon>Streptophyta</taxon>
        <taxon>Embryophyta</taxon>
        <taxon>Tracheophyta</taxon>
        <taxon>Spermatophyta</taxon>
        <taxon>Magnoliopsida</taxon>
        <taxon>eudicotyledons</taxon>
        <taxon>Gunneridae</taxon>
        <taxon>Pentapetalae</taxon>
        <taxon>rosids</taxon>
        <taxon>fabids</taxon>
        <taxon>Fabales</taxon>
        <taxon>Fabaceae</taxon>
        <taxon>Papilionoideae</taxon>
        <taxon>50 kb inversion clade</taxon>
        <taxon>dalbergioids sensu lato</taxon>
        <taxon>Dalbergieae</taxon>
        <taxon>Pterocarpus clade</taxon>
        <taxon>Stylosanthes</taxon>
    </lineage>
</organism>
<reference evidence="2 3" key="1">
    <citation type="journal article" date="2023" name="Plants (Basel)">
        <title>Bridging the Gap: Combining Genomics and Transcriptomics Approaches to Understand Stylosanthes scabra, an Orphan Legume from the Brazilian Caatinga.</title>
        <authorList>
            <person name="Ferreira-Neto J.R.C."/>
            <person name="da Silva M.D."/>
            <person name="Binneck E."/>
            <person name="de Melo N.F."/>
            <person name="da Silva R.H."/>
            <person name="de Melo A.L.T.M."/>
            <person name="Pandolfi V."/>
            <person name="Bustamante F.O."/>
            <person name="Brasileiro-Vidal A.C."/>
            <person name="Benko-Iseppon A.M."/>
        </authorList>
    </citation>
    <scope>NUCLEOTIDE SEQUENCE [LARGE SCALE GENOMIC DNA]</scope>
    <source>
        <tissue evidence="2">Leaves</tissue>
    </source>
</reference>
<gene>
    <name evidence="2" type="ORF">PIB30_028017</name>
</gene>
<evidence type="ECO:0000313" key="3">
    <source>
        <dbReference type="Proteomes" id="UP001341840"/>
    </source>
</evidence>
<feature type="compositionally biased region" description="Polar residues" evidence="1">
    <location>
        <begin position="96"/>
        <end position="108"/>
    </location>
</feature>
<evidence type="ECO:0000313" key="2">
    <source>
        <dbReference type="EMBL" id="MED6206561.1"/>
    </source>
</evidence>
<feature type="region of interest" description="Disordered" evidence="1">
    <location>
        <begin position="96"/>
        <end position="150"/>
    </location>
</feature>
<keyword evidence="3" id="KW-1185">Reference proteome</keyword>
<evidence type="ECO:0000256" key="1">
    <source>
        <dbReference type="SAM" id="MobiDB-lite"/>
    </source>
</evidence>
<comment type="caution">
    <text evidence="2">The sequence shown here is derived from an EMBL/GenBank/DDBJ whole genome shotgun (WGS) entry which is preliminary data.</text>
</comment>